<evidence type="ECO:0000313" key="2">
    <source>
        <dbReference type="Proteomes" id="UP000509346"/>
    </source>
</evidence>
<dbReference type="AlphaFoldDB" id="A0A7D5PA89"/>
<dbReference type="Proteomes" id="UP000509346">
    <property type="component" value="Chromosome"/>
</dbReference>
<gene>
    <name evidence="1" type="ORF">HZS54_04815</name>
</gene>
<dbReference type="RefSeq" id="WP_179920811.1">
    <property type="nucleotide sequence ID" value="NZ_CP058909.1"/>
</dbReference>
<dbReference type="SUPFAM" id="SSF46785">
    <property type="entry name" value="Winged helix' DNA-binding domain"/>
    <property type="match status" value="1"/>
</dbReference>
<proteinExistence type="predicted"/>
<dbReference type="InterPro" id="IPR036390">
    <property type="entry name" value="WH_DNA-bd_sf"/>
</dbReference>
<dbReference type="EMBL" id="CP058909">
    <property type="protein sequence ID" value="QLH80998.1"/>
    <property type="molecule type" value="Genomic_DNA"/>
</dbReference>
<dbReference type="GeneID" id="56081886"/>
<accession>A0A7D5PA89</accession>
<keyword evidence="2" id="KW-1185">Reference proteome</keyword>
<evidence type="ECO:0008006" key="3">
    <source>
        <dbReference type="Google" id="ProtNLM"/>
    </source>
</evidence>
<organism evidence="1 2">
    <name type="scientific">Halosimplex pelagicum</name>
    <dbReference type="NCBI Taxonomy" id="869886"/>
    <lineage>
        <taxon>Archaea</taxon>
        <taxon>Methanobacteriati</taxon>
        <taxon>Methanobacteriota</taxon>
        <taxon>Stenosarchaea group</taxon>
        <taxon>Halobacteria</taxon>
        <taxon>Halobacteriales</taxon>
        <taxon>Haloarculaceae</taxon>
        <taxon>Halosimplex</taxon>
    </lineage>
</organism>
<dbReference type="OrthoDB" id="285635at2157"/>
<name>A0A7D5PA89_9EURY</name>
<dbReference type="Gene3D" id="1.10.10.10">
    <property type="entry name" value="Winged helix-like DNA-binding domain superfamily/Winged helix DNA-binding domain"/>
    <property type="match status" value="1"/>
</dbReference>
<sequence>MPGDTVPDDRDRSVLQVLADGRANPQLVRERTGLEKGDVNSALVRLGRAGLARQLTRGLYEITDAGREVLTDGE</sequence>
<dbReference type="KEGG" id="hpel:HZS54_04815"/>
<protein>
    <recommendedName>
        <fullName evidence="3">MarR family transcriptional regulator</fullName>
    </recommendedName>
</protein>
<dbReference type="InterPro" id="IPR036388">
    <property type="entry name" value="WH-like_DNA-bd_sf"/>
</dbReference>
<reference evidence="1 2" key="1">
    <citation type="submission" date="2020-07" db="EMBL/GenBank/DDBJ databases">
        <title>Halosimplex litoreum sp. nov. and Halosimplex rubrum sp. nov., isolated from different salt environments.</title>
        <authorList>
            <person name="Cui H."/>
        </authorList>
    </citation>
    <scope>NUCLEOTIDE SEQUENCE [LARGE SCALE GENOMIC DNA]</scope>
    <source>
        <strain evidence="1 2">R2</strain>
    </source>
</reference>
<evidence type="ECO:0000313" key="1">
    <source>
        <dbReference type="EMBL" id="QLH80998.1"/>
    </source>
</evidence>